<dbReference type="Proteomes" id="UP000812966">
    <property type="component" value="Unassembled WGS sequence"/>
</dbReference>
<evidence type="ECO:0000313" key="5">
    <source>
        <dbReference type="Proteomes" id="UP000812966"/>
    </source>
</evidence>
<reference evidence="4" key="1">
    <citation type="submission" date="2020-04" db="EMBL/GenBank/DDBJ databases">
        <title>Analysis of mating type loci in Filobasidium floriforme.</title>
        <authorList>
            <person name="Nowrousian M."/>
        </authorList>
    </citation>
    <scope>NUCLEOTIDE SEQUENCE</scope>
    <source>
        <strain evidence="4">CBS 6242</strain>
    </source>
</reference>
<dbReference type="GO" id="GO:0005739">
    <property type="term" value="C:mitochondrion"/>
    <property type="evidence" value="ECO:0007669"/>
    <property type="project" value="TreeGrafter"/>
</dbReference>
<dbReference type="Pfam" id="PF00551">
    <property type="entry name" value="Formyl_trans_N"/>
    <property type="match status" value="1"/>
</dbReference>
<feature type="domain" description="Formyl transferase N-terminal" evidence="2">
    <location>
        <begin position="124"/>
        <end position="233"/>
    </location>
</feature>
<dbReference type="PANTHER" id="PTHR11138:SF5">
    <property type="entry name" value="METHIONYL-TRNA FORMYLTRANSFERASE, MITOCHONDRIAL"/>
    <property type="match status" value="1"/>
</dbReference>
<keyword evidence="5" id="KW-1185">Reference proteome</keyword>
<dbReference type="InterPro" id="IPR002376">
    <property type="entry name" value="Formyl_transf_N"/>
</dbReference>
<feature type="region of interest" description="Disordered" evidence="1">
    <location>
        <begin position="98"/>
        <end position="121"/>
    </location>
</feature>
<comment type="caution">
    <text evidence="4">The sequence shown here is derived from an EMBL/GenBank/DDBJ whole genome shotgun (WGS) entry which is preliminary data.</text>
</comment>
<dbReference type="AlphaFoldDB" id="A0A8K0JMR0"/>
<sequence>MRTTRPLLSSARSKDALSLLFLGGDAFSIGVLEPLLANKQALWKDLLIVTSGEKQVGRGSRGTRRIVPPLLTYAEERGLESSTLPPTGFKDWQIPERFLPHTSNSNPPNPPPSLSTPTSSPSPILITASFGHIIPTPFLKTYFREPYSRLNVHPSLLPQYRGAAPIQWSIADSWKVRRGRTGVTVQSLALGRGKVDCGDVWAQEGDVEIDERSTYESLLPTLAKRGGEMLVSTLQRIRNGTASCYPQPSSQGEIFRKAGKISPTTARVDFQTQSAMEVEARHRAFGFQEPIWTTVQGNPIQLLECGLSDLEPDSSETGSQLRSLRPGQARYDRPNNRLLVRCAYENNLHSSSYTHSHSQGEDDEMVTVLLEVKRVRQAGKKEMGVRDWWNGLRGVGKGMVVELGT</sequence>
<evidence type="ECO:0000256" key="1">
    <source>
        <dbReference type="SAM" id="MobiDB-lite"/>
    </source>
</evidence>
<evidence type="ECO:0000313" key="4">
    <source>
        <dbReference type="EMBL" id="KAG7548962.1"/>
    </source>
</evidence>
<dbReference type="PANTHER" id="PTHR11138">
    <property type="entry name" value="METHIONYL-TRNA FORMYLTRANSFERASE"/>
    <property type="match status" value="1"/>
</dbReference>
<accession>A0A8K0JMR0</accession>
<proteinExistence type="predicted"/>
<organism evidence="4 5">
    <name type="scientific">Filobasidium floriforme</name>
    <dbReference type="NCBI Taxonomy" id="5210"/>
    <lineage>
        <taxon>Eukaryota</taxon>
        <taxon>Fungi</taxon>
        <taxon>Dikarya</taxon>
        <taxon>Basidiomycota</taxon>
        <taxon>Agaricomycotina</taxon>
        <taxon>Tremellomycetes</taxon>
        <taxon>Filobasidiales</taxon>
        <taxon>Filobasidiaceae</taxon>
        <taxon>Filobasidium</taxon>
    </lineage>
</organism>
<dbReference type="Gene3D" id="3.40.50.170">
    <property type="entry name" value="Formyl transferase, N-terminal domain"/>
    <property type="match status" value="1"/>
</dbReference>
<dbReference type="InterPro" id="IPR036477">
    <property type="entry name" value="Formyl_transf_N_sf"/>
</dbReference>
<dbReference type="InterPro" id="IPR037022">
    <property type="entry name" value="Formyl_trans_C_sf"/>
</dbReference>
<evidence type="ECO:0000259" key="2">
    <source>
        <dbReference type="Pfam" id="PF00551"/>
    </source>
</evidence>
<dbReference type="GO" id="GO:0004479">
    <property type="term" value="F:methionyl-tRNA formyltransferase activity"/>
    <property type="evidence" value="ECO:0007669"/>
    <property type="project" value="TreeGrafter"/>
</dbReference>
<dbReference type="EMBL" id="JABELV010000056">
    <property type="protein sequence ID" value="KAG7548962.1"/>
    <property type="molecule type" value="Genomic_DNA"/>
</dbReference>
<dbReference type="Gene3D" id="3.10.25.10">
    <property type="entry name" value="Formyl transferase, C-terminal domain"/>
    <property type="match status" value="1"/>
</dbReference>
<dbReference type="Pfam" id="PF02911">
    <property type="entry name" value="Formyl_trans_C"/>
    <property type="match status" value="1"/>
</dbReference>
<protein>
    <recommendedName>
        <fullName evidence="6">Methionyl-tRNA formyltransferase</fullName>
    </recommendedName>
</protein>
<dbReference type="InterPro" id="IPR005793">
    <property type="entry name" value="Formyl_trans_C"/>
</dbReference>
<gene>
    <name evidence="4" type="ORF">FFLO_03167</name>
</gene>
<dbReference type="SUPFAM" id="SSF53328">
    <property type="entry name" value="Formyltransferase"/>
    <property type="match status" value="1"/>
</dbReference>
<evidence type="ECO:0000259" key="3">
    <source>
        <dbReference type="Pfam" id="PF02911"/>
    </source>
</evidence>
<name>A0A8K0JMR0_9TREE</name>
<evidence type="ECO:0008006" key="6">
    <source>
        <dbReference type="Google" id="ProtNLM"/>
    </source>
</evidence>
<feature type="domain" description="Formyl transferase C-terminal" evidence="3">
    <location>
        <begin position="260"/>
        <end position="392"/>
    </location>
</feature>